<dbReference type="PANTHER" id="PTHR43776">
    <property type="entry name" value="TRANSPORT ATP-BINDING PROTEIN"/>
    <property type="match status" value="1"/>
</dbReference>
<dbReference type="Pfam" id="PF00005">
    <property type="entry name" value="ABC_tran"/>
    <property type="match status" value="1"/>
</dbReference>
<dbReference type="InterPro" id="IPR050319">
    <property type="entry name" value="ABC_transp_ATP-bind"/>
</dbReference>
<evidence type="ECO:0000256" key="4">
    <source>
        <dbReference type="ARBA" id="ARBA00022840"/>
    </source>
</evidence>
<evidence type="ECO:0000256" key="1">
    <source>
        <dbReference type="ARBA" id="ARBA00005417"/>
    </source>
</evidence>
<dbReference type="PANTHER" id="PTHR43776:SF7">
    <property type="entry name" value="D,D-DIPEPTIDE TRANSPORT ATP-BINDING PROTEIN DDPF-RELATED"/>
    <property type="match status" value="1"/>
</dbReference>
<evidence type="ECO:0000313" key="7">
    <source>
        <dbReference type="Proteomes" id="UP001548832"/>
    </source>
</evidence>
<dbReference type="RefSeq" id="WP_354459149.1">
    <property type="nucleotide sequence ID" value="NZ_JBEWSZ010000001.1"/>
</dbReference>
<name>A0ABV2DAN7_9HYPH</name>
<dbReference type="InterPro" id="IPR003439">
    <property type="entry name" value="ABC_transporter-like_ATP-bd"/>
</dbReference>
<dbReference type="InterPro" id="IPR003593">
    <property type="entry name" value="AAA+_ATPase"/>
</dbReference>
<dbReference type="PROSITE" id="PS50893">
    <property type="entry name" value="ABC_TRANSPORTER_2"/>
    <property type="match status" value="1"/>
</dbReference>
<comment type="caution">
    <text evidence="6">The sequence shown here is derived from an EMBL/GenBank/DDBJ whole genome shotgun (WGS) entry which is preliminary data.</text>
</comment>
<protein>
    <submittedName>
        <fullName evidence="6">Dipeptide/oligopeptide/nickel ABC transporter ATP-binding protein</fullName>
    </submittedName>
</protein>
<dbReference type="EMBL" id="JBEWSZ010000001">
    <property type="protein sequence ID" value="MET2827101.1"/>
    <property type="molecule type" value="Genomic_DNA"/>
</dbReference>
<keyword evidence="2" id="KW-0813">Transport</keyword>
<dbReference type="InterPro" id="IPR027417">
    <property type="entry name" value="P-loop_NTPase"/>
</dbReference>
<keyword evidence="3" id="KW-0547">Nucleotide-binding</keyword>
<dbReference type="GO" id="GO:0005524">
    <property type="term" value="F:ATP binding"/>
    <property type="evidence" value="ECO:0007669"/>
    <property type="project" value="UniProtKB-KW"/>
</dbReference>
<reference evidence="6 7" key="1">
    <citation type="submission" date="2024-06" db="EMBL/GenBank/DDBJ databases">
        <authorList>
            <person name="Kim D.-U."/>
        </authorList>
    </citation>
    <scope>NUCLEOTIDE SEQUENCE [LARGE SCALE GENOMIC DNA]</scope>
    <source>
        <strain evidence="6 7">KACC15460</strain>
    </source>
</reference>
<proteinExistence type="inferred from homology"/>
<organism evidence="6 7">
    <name type="scientific">Mesorhizobium shangrilense</name>
    <dbReference type="NCBI Taxonomy" id="460060"/>
    <lineage>
        <taxon>Bacteria</taxon>
        <taxon>Pseudomonadati</taxon>
        <taxon>Pseudomonadota</taxon>
        <taxon>Alphaproteobacteria</taxon>
        <taxon>Hyphomicrobiales</taxon>
        <taxon>Phyllobacteriaceae</taxon>
        <taxon>Mesorhizobium</taxon>
    </lineage>
</organism>
<keyword evidence="7" id="KW-1185">Reference proteome</keyword>
<dbReference type="SUPFAM" id="SSF52540">
    <property type="entry name" value="P-loop containing nucleoside triphosphate hydrolases"/>
    <property type="match status" value="1"/>
</dbReference>
<evidence type="ECO:0000256" key="2">
    <source>
        <dbReference type="ARBA" id="ARBA00022448"/>
    </source>
</evidence>
<dbReference type="InterPro" id="IPR017871">
    <property type="entry name" value="ABC_transporter-like_CS"/>
</dbReference>
<dbReference type="PROSITE" id="PS00211">
    <property type="entry name" value="ABC_TRANSPORTER_1"/>
    <property type="match status" value="1"/>
</dbReference>
<evidence type="ECO:0000256" key="3">
    <source>
        <dbReference type="ARBA" id="ARBA00022741"/>
    </source>
</evidence>
<dbReference type="CDD" id="cd03257">
    <property type="entry name" value="ABC_NikE_OppD_transporters"/>
    <property type="match status" value="1"/>
</dbReference>
<evidence type="ECO:0000259" key="5">
    <source>
        <dbReference type="PROSITE" id="PS50893"/>
    </source>
</evidence>
<evidence type="ECO:0000313" key="6">
    <source>
        <dbReference type="EMBL" id="MET2827101.1"/>
    </source>
</evidence>
<keyword evidence="4 6" id="KW-0067">ATP-binding</keyword>
<accession>A0ABV2DAN7</accession>
<dbReference type="Proteomes" id="UP001548832">
    <property type="component" value="Unassembled WGS sequence"/>
</dbReference>
<comment type="similarity">
    <text evidence="1">Belongs to the ABC transporter superfamily.</text>
</comment>
<dbReference type="Gene3D" id="3.40.50.300">
    <property type="entry name" value="P-loop containing nucleotide triphosphate hydrolases"/>
    <property type="match status" value="1"/>
</dbReference>
<sequence length="254" mass="27095">MTDAISISNAQLRFGETAALDGVSLSIPQGTCFGIVGESGSGKTTLMRAVLGLQKLDQGEIRILGNPLVHSRAALKQRASFIQPIFQDPAASLSPRSRISTLMNEVGTVLREPHAATHERLRVILNRLGLPPGVIDKYPHEISGGQARRVAIARALLMKPSILIADEPTAGLDVSVQGDLLNLLQDIRRSQNITLIVISHNLAIVRLIAENAVVMRAGKVVEGGEVGSLFGAPREDYTRELLAAWPSVTHSGAG</sequence>
<dbReference type="SMART" id="SM00382">
    <property type="entry name" value="AAA"/>
    <property type="match status" value="1"/>
</dbReference>
<feature type="domain" description="ABC transporter" evidence="5">
    <location>
        <begin position="5"/>
        <end position="242"/>
    </location>
</feature>
<gene>
    <name evidence="6" type="ORF">ABVQ20_08955</name>
</gene>